<reference evidence="3" key="1">
    <citation type="submission" date="2020-12" db="EMBL/GenBank/DDBJ databases">
        <title>Hymenobacter sp.</title>
        <authorList>
            <person name="Kim M.K."/>
        </authorList>
    </citation>
    <scope>NUCLEOTIDE SEQUENCE [LARGE SCALE GENOMIC DNA]</scope>
    <source>
        <strain evidence="3">BT325</strain>
    </source>
</reference>
<dbReference type="SUPFAM" id="SSF53474">
    <property type="entry name" value="alpha/beta-Hydrolases"/>
    <property type="match status" value="1"/>
</dbReference>
<dbReference type="Gene3D" id="3.40.50.1820">
    <property type="entry name" value="alpha/beta hydrolase"/>
    <property type="match status" value="1"/>
</dbReference>
<name>A0ABS0Y6L7_9HYPH</name>
<organism evidence="2 3">
    <name type="scientific">Microvirga splendida</name>
    <dbReference type="NCBI Taxonomy" id="2795727"/>
    <lineage>
        <taxon>Bacteria</taxon>
        <taxon>Pseudomonadati</taxon>
        <taxon>Pseudomonadota</taxon>
        <taxon>Alphaproteobacteria</taxon>
        <taxon>Hyphomicrobiales</taxon>
        <taxon>Methylobacteriaceae</taxon>
        <taxon>Microvirga</taxon>
    </lineage>
</organism>
<dbReference type="InterPro" id="IPR029058">
    <property type="entry name" value="AB_hydrolase_fold"/>
</dbReference>
<dbReference type="EMBL" id="JAELXT010000035">
    <property type="protein sequence ID" value="MBJ6127962.1"/>
    <property type="molecule type" value="Genomic_DNA"/>
</dbReference>
<dbReference type="PANTHER" id="PTHR46623">
    <property type="entry name" value="CARBOXYMETHYLENEBUTENOLIDASE-RELATED"/>
    <property type="match status" value="1"/>
</dbReference>
<dbReference type="Proteomes" id="UP000620670">
    <property type="component" value="Unassembled WGS sequence"/>
</dbReference>
<feature type="domain" description="Dienelactone hydrolase" evidence="1">
    <location>
        <begin position="27"/>
        <end position="244"/>
    </location>
</feature>
<proteinExistence type="predicted"/>
<gene>
    <name evidence="2" type="ORF">JAO75_21415</name>
</gene>
<comment type="caution">
    <text evidence="2">The sequence shown here is derived from an EMBL/GenBank/DDBJ whole genome shotgun (WGS) entry which is preliminary data.</text>
</comment>
<accession>A0ABS0Y6L7</accession>
<dbReference type="Pfam" id="PF01738">
    <property type="entry name" value="DLH"/>
    <property type="match status" value="1"/>
</dbReference>
<keyword evidence="3" id="KW-1185">Reference proteome</keyword>
<evidence type="ECO:0000313" key="2">
    <source>
        <dbReference type="EMBL" id="MBJ6127962.1"/>
    </source>
</evidence>
<dbReference type="RefSeq" id="WP_199051177.1">
    <property type="nucleotide sequence ID" value="NZ_JAELXT010000035.1"/>
</dbReference>
<sequence>MAKQDIAIETRDGTAKAGLFQPGRRPAAEAPGVILYMDAFGPRPALDAMAERLAGEGYVVLLPDLFYRYGDYGPFDARTAFSEEPTRTTLRSMIGGTTQDMTRRDSAAFLEALTQAGATGRIGTVGYCMGGSRAIHAAAAYPERIAAAASFHGGRLANDAPDSPHLHVATIKGHVYVGSAGIDESFPPEQSARLAEALRRAEIDHVIENYVGMAHGWAVPDNRVYDERGAERHWKRLLTLFDETLR</sequence>
<evidence type="ECO:0000313" key="3">
    <source>
        <dbReference type="Proteomes" id="UP000620670"/>
    </source>
</evidence>
<protein>
    <submittedName>
        <fullName evidence="2">Dienelactone hydrolase family protein</fullName>
    </submittedName>
</protein>
<evidence type="ECO:0000259" key="1">
    <source>
        <dbReference type="Pfam" id="PF01738"/>
    </source>
</evidence>
<dbReference type="PANTHER" id="PTHR46623:SF10">
    <property type="entry name" value="CARBOXYMETHYLENEBUTENOLIDASE HOMOLOG"/>
    <property type="match status" value="1"/>
</dbReference>
<dbReference type="GO" id="GO:0016787">
    <property type="term" value="F:hydrolase activity"/>
    <property type="evidence" value="ECO:0007669"/>
    <property type="project" value="UniProtKB-KW"/>
</dbReference>
<dbReference type="InterPro" id="IPR051049">
    <property type="entry name" value="Dienelactone_hydrolase-like"/>
</dbReference>
<keyword evidence="2" id="KW-0378">Hydrolase</keyword>
<dbReference type="InterPro" id="IPR002925">
    <property type="entry name" value="Dienelactn_hydro"/>
</dbReference>